<keyword evidence="2" id="KW-0812">Transmembrane</keyword>
<dbReference type="InterPro" id="IPR044202">
    <property type="entry name" value="LETM1/MDM38-like"/>
</dbReference>
<evidence type="ECO:0000256" key="3">
    <source>
        <dbReference type="ARBA" id="ARBA00022792"/>
    </source>
</evidence>
<evidence type="ECO:0000256" key="7">
    <source>
        <dbReference type="PROSITE-ProRule" id="PRU01094"/>
    </source>
</evidence>
<sequence length="363" mass="39697">MSLRLISSRPGSVQGASRSRLLWATAASVGPLSSPQQRAFMLLSGAGQPLRPRHKHILATYTAFIGPRSMGLHTTTFKRSPWPTGPVDTNAPIVAETRADPTLPGQTLTLFQKVKGFISFYKSGLKELVSNIKSVRKIKDRLAEGSPISRDELQILRRTPADKLRLVPFGFLVVVIPEIIPLTILLFPGICPSTCVTYGQVAKMAAKSDTKRTNLHAQAVARIEGLGLAPAEFANIKSLADVAQDGKGIFGLDSLARDDLQLVCRFLGLGGIGLLNDEAQLRTRLGAHLEYLRTDDGLLLAEQAVDRLGLTELHRACQERAIPSSGRSDEQLRLSLSDWTEMSRDLPILPIVWSRLALFNQLK</sequence>
<gene>
    <name evidence="9" type="ORF">IWW39_000929</name>
</gene>
<dbReference type="EMBL" id="JANBTX010000014">
    <property type="protein sequence ID" value="KAJ2690248.1"/>
    <property type="molecule type" value="Genomic_DNA"/>
</dbReference>
<keyword evidence="3" id="KW-0999">Mitochondrion inner membrane</keyword>
<evidence type="ECO:0000256" key="2">
    <source>
        <dbReference type="ARBA" id="ARBA00022692"/>
    </source>
</evidence>
<evidence type="ECO:0000256" key="5">
    <source>
        <dbReference type="ARBA" id="ARBA00023128"/>
    </source>
</evidence>
<keyword evidence="5 7" id="KW-0496">Mitochondrion</keyword>
<feature type="domain" description="Letm1 RBD" evidence="8">
    <location>
        <begin position="178"/>
        <end position="363"/>
    </location>
</feature>
<dbReference type="PROSITE" id="PS51758">
    <property type="entry name" value="LETM1_RBD"/>
    <property type="match status" value="1"/>
</dbReference>
<comment type="caution">
    <text evidence="9">The sequence shown here is derived from an EMBL/GenBank/DDBJ whole genome shotgun (WGS) entry which is preliminary data.</text>
</comment>
<dbReference type="PANTHER" id="PTHR14009">
    <property type="entry name" value="LEUCINE ZIPPER-EF-HAND CONTAINING TRANSMEMBRANE PROTEIN"/>
    <property type="match status" value="1"/>
</dbReference>
<evidence type="ECO:0000256" key="6">
    <source>
        <dbReference type="ARBA" id="ARBA00023136"/>
    </source>
</evidence>
<dbReference type="OrthoDB" id="73691at2759"/>
<dbReference type="InterPro" id="IPR033122">
    <property type="entry name" value="LETM1-like_RBD"/>
</dbReference>
<keyword evidence="10" id="KW-1185">Reference proteome</keyword>
<dbReference type="Pfam" id="PF07766">
    <property type="entry name" value="LETM1_RBD"/>
    <property type="match status" value="2"/>
</dbReference>
<keyword evidence="6" id="KW-0472">Membrane</keyword>
<dbReference type="GO" id="GO:0043022">
    <property type="term" value="F:ribosome binding"/>
    <property type="evidence" value="ECO:0007669"/>
    <property type="project" value="InterPro"/>
</dbReference>
<dbReference type="AlphaFoldDB" id="A0A9W8L6N5"/>
<dbReference type="GO" id="GO:0005743">
    <property type="term" value="C:mitochondrial inner membrane"/>
    <property type="evidence" value="ECO:0007669"/>
    <property type="project" value="UniProtKB-SubCell"/>
</dbReference>
<evidence type="ECO:0000313" key="9">
    <source>
        <dbReference type="EMBL" id="KAJ2690248.1"/>
    </source>
</evidence>
<protein>
    <recommendedName>
        <fullName evidence="8">Letm1 RBD domain-containing protein</fullName>
    </recommendedName>
</protein>
<evidence type="ECO:0000256" key="4">
    <source>
        <dbReference type="ARBA" id="ARBA00022989"/>
    </source>
</evidence>
<evidence type="ECO:0000256" key="1">
    <source>
        <dbReference type="ARBA" id="ARBA00004434"/>
    </source>
</evidence>
<organism evidence="9 10">
    <name type="scientific">Coemansia spiralis</name>
    <dbReference type="NCBI Taxonomy" id="417178"/>
    <lineage>
        <taxon>Eukaryota</taxon>
        <taxon>Fungi</taxon>
        <taxon>Fungi incertae sedis</taxon>
        <taxon>Zoopagomycota</taxon>
        <taxon>Kickxellomycotina</taxon>
        <taxon>Kickxellomycetes</taxon>
        <taxon>Kickxellales</taxon>
        <taxon>Kickxellaceae</taxon>
        <taxon>Coemansia</taxon>
    </lineage>
</organism>
<dbReference type="GO" id="GO:0030003">
    <property type="term" value="P:intracellular monoatomic cation homeostasis"/>
    <property type="evidence" value="ECO:0007669"/>
    <property type="project" value="TreeGrafter"/>
</dbReference>
<evidence type="ECO:0000313" key="10">
    <source>
        <dbReference type="Proteomes" id="UP001151516"/>
    </source>
</evidence>
<evidence type="ECO:0000259" key="8">
    <source>
        <dbReference type="PROSITE" id="PS51758"/>
    </source>
</evidence>
<reference evidence="9" key="1">
    <citation type="submission" date="2022-07" db="EMBL/GenBank/DDBJ databases">
        <title>Phylogenomic reconstructions and comparative analyses of Kickxellomycotina fungi.</title>
        <authorList>
            <person name="Reynolds N.K."/>
            <person name="Stajich J.E."/>
            <person name="Barry K."/>
            <person name="Grigoriev I.V."/>
            <person name="Crous P."/>
            <person name="Smith M.E."/>
        </authorList>
    </citation>
    <scope>NUCLEOTIDE SEQUENCE</scope>
    <source>
        <strain evidence="9">CBS 109367</strain>
    </source>
</reference>
<proteinExistence type="predicted"/>
<comment type="subcellular location">
    <subcellularLocation>
        <location evidence="1">Mitochondrion inner membrane</location>
        <topology evidence="1">Single-pass membrane protein</topology>
    </subcellularLocation>
</comment>
<accession>A0A9W8L6N5</accession>
<name>A0A9W8L6N5_9FUNG</name>
<dbReference type="PANTHER" id="PTHR14009:SF1">
    <property type="entry name" value="MITOCHONDRIAL PROTON_CALCIUM EXCHANGER PROTEIN"/>
    <property type="match status" value="1"/>
</dbReference>
<dbReference type="Proteomes" id="UP001151516">
    <property type="component" value="Unassembled WGS sequence"/>
</dbReference>
<keyword evidence="4" id="KW-1133">Transmembrane helix</keyword>